<accession>A0AAD7FAK1</accession>
<sequence>MALARVSSLHPELKLEIYYHFHHKDLLAVSHVSRFWRSLALNDVRWRVWFDMIVDPKSGVPIRESLADMKVSGAISKRAMVTLCFTTKCSMCYQDTTAVCIPLLKRVCTECITVDPTLSVMSVASALSFYDLEESDLASLIIVCVAPFKFHDEHARNTAEQKNSVAISLFGKHVSSLRTSRAPPTTIPRAPHAGGSKPRAI</sequence>
<dbReference type="SUPFAM" id="SSF81383">
    <property type="entry name" value="F-box domain"/>
    <property type="match status" value="1"/>
</dbReference>
<organism evidence="3 4">
    <name type="scientific">Roridomyces roridus</name>
    <dbReference type="NCBI Taxonomy" id="1738132"/>
    <lineage>
        <taxon>Eukaryota</taxon>
        <taxon>Fungi</taxon>
        <taxon>Dikarya</taxon>
        <taxon>Basidiomycota</taxon>
        <taxon>Agaricomycotina</taxon>
        <taxon>Agaricomycetes</taxon>
        <taxon>Agaricomycetidae</taxon>
        <taxon>Agaricales</taxon>
        <taxon>Marasmiineae</taxon>
        <taxon>Mycenaceae</taxon>
        <taxon>Roridomyces</taxon>
    </lineage>
</organism>
<dbReference type="InterPro" id="IPR001810">
    <property type="entry name" value="F-box_dom"/>
</dbReference>
<keyword evidence="4" id="KW-1185">Reference proteome</keyword>
<dbReference type="Pfam" id="PF00646">
    <property type="entry name" value="F-box"/>
    <property type="match status" value="1"/>
</dbReference>
<reference evidence="3" key="1">
    <citation type="submission" date="2023-03" db="EMBL/GenBank/DDBJ databases">
        <title>Massive genome expansion in bonnet fungi (Mycena s.s.) driven by repeated elements and novel gene families across ecological guilds.</title>
        <authorList>
            <consortium name="Lawrence Berkeley National Laboratory"/>
            <person name="Harder C.B."/>
            <person name="Miyauchi S."/>
            <person name="Viragh M."/>
            <person name="Kuo A."/>
            <person name="Thoen E."/>
            <person name="Andreopoulos B."/>
            <person name="Lu D."/>
            <person name="Skrede I."/>
            <person name="Drula E."/>
            <person name="Henrissat B."/>
            <person name="Morin E."/>
            <person name="Kohler A."/>
            <person name="Barry K."/>
            <person name="LaButti K."/>
            <person name="Morin E."/>
            <person name="Salamov A."/>
            <person name="Lipzen A."/>
            <person name="Mereny Z."/>
            <person name="Hegedus B."/>
            <person name="Baldrian P."/>
            <person name="Stursova M."/>
            <person name="Weitz H."/>
            <person name="Taylor A."/>
            <person name="Grigoriev I.V."/>
            <person name="Nagy L.G."/>
            <person name="Martin F."/>
            <person name="Kauserud H."/>
        </authorList>
    </citation>
    <scope>NUCLEOTIDE SEQUENCE</scope>
    <source>
        <strain evidence="3">9284</strain>
    </source>
</reference>
<dbReference type="EMBL" id="JARKIF010000031">
    <property type="protein sequence ID" value="KAJ7612268.1"/>
    <property type="molecule type" value="Genomic_DNA"/>
</dbReference>
<dbReference type="AlphaFoldDB" id="A0AAD7FAK1"/>
<feature type="region of interest" description="Disordered" evidence="1">
    <location>
        <begin position="176"/>
        <end position="201"/>
    </location>
</feature>
<dbReference type="Gene3D" id="1.20.1280.50">
    <property type="match status" value="1"/>
</dbReference>
<evidence type="ECO:0000256" key="1">
    <source>
        <dbReference type="SAM" id="MobiDB-lite"/>
    </source>
</evidence>
<evidence type="ECO:0000313" key="4">
    <source>
        <dbReference type="Proteomes" id="UP001221142"/>
    </source>
</evidence>
<evidence type="ECO:0000259" key="2">
    <source>
        <dbReference type="Pfam" id="PF00646"/>
    </source>
</evidence>
<name>A0AAD7FAK1_9AGAR</name>
<evidence type="ECO:0000313" key="3">
    <source>
        <dbReference type="EMBL" id="KAJ7612268.1"/>
    </source>
</evidence>
<comment type="caution">
    <text evidence="3">The sequence shown here is derived from an EMBL/GenBank/DDBJ whole genome shotgun (WGS) entry which is preliminary data.</text>
</comment>
<feature type="domain" description="F-box" evidence="2">
    <location>
        <begin position="7"/>
        <end position="47"/>
    </location>
</feature>
<dbReference type="Proteomes" id="UP001221142">
    <property type="component" value="Unassembled WGS sequence"/>
</dbReference>
<dbReference type="InterPro" id="IPR036047">
    <property type="entry name" value="F-box-like_dom_sf"/>
</dbReference>
<protein>
    <recommendedName>
        <fullName evidence="2">F-box domain-containing protein</fullName>
    </recommendedName>
</protein>
<proteinExistence type="predicted"/>
<gene>
    <name evidence="3" type="ORF">FB45DRAFT_940211</name>
</gene>